<keyword evidence="5" id="KW-0488">Methylation</keyword>
<name>A0ABQ6M1T0_9GAMM</name>
<dbReference type="NCBIfam" id="TIGR02532">
    <property type="entry name" value="IV_pilin_GFxxxE"/>
    <property type="match status" value="1"/>
</dbReference>
<evidence type="ECO:0000256" key="9">
    <source>
        <dbReference type="ARBA" id="ARBA00023136"/>
    </source>
</evidence>
<dbReference type="InterPro" id="IPR051621">
    <property type="entry name" value="T2SS_protein_J"/>
</dbReference>
<dbReference type="InterPro" id="IPR010055">
    <property type="entry name" value="T2SS_protein-GspJ"/>
</dbReference>
<keyword evidence="7 10" id="KW-0812">Transmembrane</keyword>
<evidence type="ECO:0000256" key="1">
    <source>
        <dbReference type="ARBA" id="ARBA00004377"/>
    </source>
</evidence>
<keyword evidence="4" id="KW-1003">Cell membrane</keyword>
<keyword evidence="9 10" id="KW-0472">Membrane</keyword>
<dbReference type="EMBL" id="BSYJ01000005">
    <property type="protein sequence ID" value="GMG88237.1"/>
    <property type="molecule type" value="Genomic_DNA"/>
</dbReference>
<evidence type="ECO:0000256" key="5">
    <source>
        <dbReference type="ARBA" id="ARBA00022481"/>
    </source>
</evidence>
<dbReference type="Gene3D" id="2.10.70.20">
    <property type="entry name" value="gspk-gspi-gspj complex like domains"/>
    <property type="match status" value="1"/>
</dbReference>
<organism evidence="11 12">
    <name type="scientific">Biformimicrobium ophioploci</name>
    <dbReference type="NCBI Taxonomy" id="3036711"/>
    <lineage>
        <taxon>Bacteria</taxon>
        <taxon>Pseudomonadati</taxon>
        <taxon>Pseudomonadota</taxon>
        <taxon>Gammaproteobacteria</taxon>
        <taxon>Cellvibrionales</taxon>
        <taxon>Microbulbiferaceae</taxon>
        <taxon>Biformimicrobium</taxon>
    </lineage>
</organism>
<dbReference type="Gene3D" id="3.10.610.10">
    <property type="entry name" value="GSPII I/J protein-like"/>
    <property type="match status" value="1"/>
</dbReference>
<keyword evidence="8 10" id="KW-1133">Transmembrane helix</keyword>
<evidence type="ECO:0000256" key="8">
    <source>
        <dbReference type="ARBA" id="ARBA00022989"/>
    </source>
</evidence>
<accession>A0ABQ6M1T0</accession>
<evidence type="ECO:0000256" key="3">
    <source>
        <dbReference type="ARBA" id="ARBA00021539"/>
    </source>
</evidence>
<comment type="subcellular location">
    <subcellularLocation>
        <location evidence="1">Cell inner membrane</location>
        <topology evidence="1">Single-pass membrane protein</topology>
    </subcellularLocation>
</comment>
<dbReference type="Pfam" id="PF11612">
    <property type="entry name" value="T2SSJ"/>
    <property type="match status" value="1"/>
</dbReference>
<sequence>MAASLAPRVIKKQAGFTLLELIVVVMIVAVIGIYASQFLDRFATANTVLEERADESRRLSLAFYRMTDDFSQVSARAIRDEYGFELPALQGDSDRVSFTRLGYSNFQGEPRGVLQRLDYGVDYDQEIGAVLKRVRWQSLDRGPDSAFQNENLLGGVDALRFRYMNANDVWLSQWPPLATGEEAKAGRYKLPKAVEVSLRLASFGEVVRVYHLAGGEQ</sequence>
<dbReference type="Pfam" id="PF07963">
    <property type="entry name" value="N_methyl"/>
    <property type="match status" value="1"/>
</dbReference>
<dbReference type="RefSeq" id="WP_285764846.1">
    <property type="nucleotide sequence ID" value="NZ_BSYJ01000005.1"/>
</dbReference>
<dbReference type="NCBIfam" id="TIGR01711">
    <property type="entry name" value="gspJ"/>
    <property type="match status" value="1"/>
</dbReference>
<evidence type="ECO:0000256" key="2">
    <source>
        <dbReference type="ARBA" id="ARBA00011084"/>
    </source>
</evidence>
<dbReference type="PANTHER" id="PTHR39583">
    <property type="entry name" value="TYPE II SECRETION SYSTEM PROTEIN J-RELATED"/>
    <property type="match status" value="1"/>
</dbReference>
<dbReference type="PANTHER" id="PTHR39583:SF2">
    <property type="entry name" value="TYPE II SECRETION SYSTEM PROTEIN J"/>
    <property type="match status" value="1"/>
</dbReference>
<gene>
    <name evidence="11" type="ORF">MNKW57_25580</name>
</gene>
<proteinExistence type="inferred from homology"/>
<feature type="transmembrane region" description="Helical" evidence="10">
    <location>
        <begin position="14"/>
        <end position="35"/>
    </location>
</feature>
<dbReference type="InterPro" id="IPR045584">
    <property type="entry name" value="Pilin-like"/>
</dbReference>
<comment type="similarity">
    <text evidence="2">Belongs to the GSP J family.</text>
</comment>
<keyword evidence="6" id="KW-0997">Cell inner membrane</keyword>
<reference evidence="11 12" key="1">
    <citation type="submission" date="2023-04" db="EMBL/GenBank/DDBJ databases">
        <title>Marinobulbifer ophiurae gen. nov., sp. Nov., isolate from tissue of brittle star Ophioplocus japonicus.</title>
        <authorList>
            <person name="Kawano K."/>
            <person name="Sawayama S."/>
            <person name="Nakagawa S."/>
        </authorList>
    </citation>
    <scope>NUCLEOTIDE SEQUENCE [LARGE SCALE GENOMIC DNA]</scope>
    <source>
        <strain evidence="11 12">NKW57</strain>
    </source>
</reference>
<evidence type="ECO:0000313" key="12">
    <source>
        <dbReference type="Proteomes" id="UP001224392"/>
    </source>
</evidence>
<dbReference type="InterPro" id="IPR012902">
    <property type="entry name" value="N_methyl_site"/>
</dbReference>
<comment type="caution">
    <text evidence="11">The sequence shown here is derived from an EMBL/GenBank/DDBJ whole genome shotgun (WGS) entry which is preliminary data.</text>
</comment>
<evidence type="ECO:0000256" key="4">
    <source>
        <dbReference type="ARBA" id="ARBA00022475"/>
    </source>
</evidence>
<evidence type="ECO:0000256" key="7">
    <source>
        <dbReference type="ARBA" id="ARBA00022692"/>
    </source>
</evidence>
<evidence type="ECO:0000313" key="11">
    <source>
        <dbReference type="EMBL" id="GMG88237.1"/>
    </source>
</evidence>
<protein>
    <recommendedName>
        <fullName evidence="3">Type II secretion system protein J</fullName>
    </recommendedName>
</protein>
<dbReference type="Proteomes" id="UP001224392">
    <property type="component" value="Unassembled WGS sequence"/>
</dbReference>
<keyword evidence="12" id="KW-1185">Reference proteome</keyword>
<dbReference type="SUPFAM" id="SSF54523">
    <property type="entry name" value="Pili subunits"/>
    <property type="match status" value="1"/>
</dbReference>
<evidence type="ECO:0000256" key="6">
    <source>
        <dbReference type="ARBA" id="ARBA00022519"/>
    </source>
</evidence>
<evidence type="ECO:0000256" key="10">
    <source>
        <dbReference type="SAM" id="Phobius"/>
    </source>
</evidence>